<name>A0A559JSP1_9BACL</name>
<evidence type="ECO:0000256" key="3">
    <source>
        <dbReference type="SAM" id="MobiDB-lite"/>
    </source>
</evidence>
<dbReference type="PANTHER" id="PTHR22550:SF16">
    <property type="entry name" value="SPORE GERMINATION PROTEIN"/>
    <property type="match status" value="1"/>
</dbReference>
<dbReference type="InterPro" id="IPR004995">
    <property type="entry name" value="Spore_Ger"/>
</dbReference>
<protein>
    <submittedName>
        <fullName evidence="5">Spore germination protein</fullName>
    </submittedName>
</protein>
<comment type="similarity">
    <text evidence="1">Belongs to the GerABKA family.</text>
</comment>
<evidence type="ECO:0000256" key="4">
    <source>
        <dbReference type="SAM" id="Phobius"/>
    </source>
</evidence>
<feature type="transmembrane region" description="Helical" evidence="4">
    <location>
        <begin position="303"/>
        <end position="325"/>
    </location>
</feature>
<dbReference type="GO" id="GO:0016020">
    <property type="term" value="C:membrane"/>
    <property type="evidence" value="ECO:0007669"/>
    <property type="project" value="InterPro"/>
</dbReference>
<keyword evidence="6" id="KW-1185">Reference proteome</keyword>
<evidence type="ECO:0000256" key="1">
    <source>
        <dbReference type="ARBA" id="ARBA00005278"/>
    </source>
</evidence>
<feature type="transmembrane region" description="Helical" evidence="4">
    <location>
        <begin position="395"/>
        <end position="414"/>
    </location>
</feature>
<evidence type="ECO:0000313" key="5">
    <source>
        <dbReference type="EMBL" id="TVY02908.1"/>
    </source>
</evidence>
<comment type="caution">
    <text evidence="5">The sequence shown here is derived from an EMBL/GenBank/DDBJ whole genome shotgun (WGS) entry which is preliminary data.</text>
</comment>
<keyword evidence="2 4" id="KW-0472">Membrane</keyword>
<keyword evidence="4" id="KW-0812">Transmembrane</keyword>
<dbReference type="PIRSF" id="PIRSF005690">
    <property type="entry name" value="GerBA"/>
    <property type="match status" value="1"/>
</dbReference>
<organism evidence="5 6">
    <name type="scientific">Paenibacillus cremeus</name>
    <dbReference type="NCBI Taxonomy" id="2163881"/>
    <lineage>
        <taxon>Bacteria</taxon>
        <taxon>Bacillati</taxon>
        <taxon>Bacillota</taxon>
        <taxon>Bacilli</taxon>
        <taxon>Bacillales</taxon>
        <taxon>Paenibacillaceae</taxon>
        <taxon>Paenibacillus</taxon>
    </lineage>
</organism>
<dbReference type="RefSeq" id="WP_144854270.1">
    <property type="nucleotide sequence ID" value="NZ_VNJI01000064.1"/>
</dbReference>
<proteinExistence type="inferred from homology"/>
<dbReference type="GO" id="GO:0009847">
    <property type="term" value="P:spore germination"/>
    <property type="evidence" value="ECO:0007669"/>
    <property type="project" value="InterPro"/>
</dbReference>
<reference evidence="5 6" key="1">
    <citation type="submission" date="2019-07" db="EMBL/GenBank/DDBJ databases">
        <authorList>
            <person name="Kim J."/>
        </authorList>
    </citation>
    <scope>NUCLEOTIDE SEQUENCE [LARGE SCALE GENOMIC DNA]</scope>
    <source>
        <strain evidence="5 6">JC52</strain>
    </source>
</reference>
<dbReference type="OrthoDB" id="1726708at2"/>
<dbReference type="Proteomes" id="UP000317036">
    <property type="component" value="Unassembled WGS sequence"/>
</dbReference>
<dbReference type="AlphaFoldDB" id="A0A559JSP1"/>
<sequence length="512" mass="56831">MGFLRNFLRGKRQAPIMQQANEEVLQRLSMDIDKNLADVKMLFPLTPGLMIREFEIKSTGRRGALVYLDELTDQQMIHHQILSPLMQEQSGDTDVESILSIGMIQRAYDLNQVEKAIVQGKSVLYIDGLNTVMLFHTHGWPKRAIEEPQVEAALKGSHLGFVETSSQNIAMIRRYIPNRELKVKEYRVGIRGEAGVSLLFLADVVNPELVLELETRLQSLDVDAIINTGELEELIEDHPYSPFPQFITTERPDSAASHILQGRIALIMDRSPGALIAPVTFASFFQSVDDYTFSWQVGSFLRLLRFSAFFITIFLPAIYIAVISFNFEIIPLQLLLSIGESRANVPFAPILEALIMEISLEMLKEAGVRLPAPIGQSVGIVGAIIIGQATVQAGLVSNIMVVVVALTGMASFIIPNQDMSTAIRLIRFPMMILAFLFGLLGVGVGLMILLGHLISLQSLSTPYIKLSDPPKFLNLRDSLVRLPLQYVKKRPSSTKPSKVNKQEADHPKGDGG</sequence>
<feature type="compositionally biased region" description="Basic and acidic residues" evidence="3">
    <location>
        <begin position="500"/>
        <end position="512"/>
    </location>
</feature>
<evidence type="ECO:0000313" key="6">
    <source>
        <dbReference type="Proteomes" id="UP000317036"/>
    </source>
</evidence>
<accession>A0A559JSP1</accession>
<feature type="transmembrane region" description="Helical" evidence="4">
    <location>
        <begin position="426"/>
        <end position="454"/>
    </location>
</feature>
<dbReference type="InterPro" id="IPR050768">
    <property type="entry name" value="UPF0353/GerABKA_families"/>
</dbReference>
<gene>
    <name evidence="5" type="ORF">FPZ49_31460</name>
</gene>
<dbReference type="EMBL" id="VNJI01000064">
    <property type="protein sequence ID" value="TVY02908.1"/>
    <property type="molecule type" value="Genomic_DNA"/>
</dbReference>
<dbReference type="PANTHER" id="PTHR22550">
    <property type="entry name" value="SPORE GERMINATION PROTEIN"/>
    <property type="match status" value="1"/>
</dbReference>
<feature type="region of interest" description="Disordered" evidence="3">
    <location>
        <begin position="488"/>
        <end position="512"/>
    </location>
</feature>
<evidence type="ECO:0000256" key="2">
    <source>
        <dbReference type="ARBA" id="ARBA00023136"/>
    </source>
</evidence>
<dbReference type="Pfam" id="PF03323">
    <property type="entry name" value="GerA"/>
    <property type="match status" value="1"/>
</dbReference>
<keyword evidence="4" id="KW-1133">Transmembrane helix</keyword>